<keyword evidence="3" id="KW-1185">Reference proteome</keyword>
<dbReference type="Pfam" id="PF19994">
    <property type="entry name" value="GASH"/>
    <property type="match status" value="1"/>
</dbReference>
<protein>
    <recommendedName>
        <fullName evidence="1">GTPase-associated system helical domain-containing protein</fullName>
    </recommendedName>
</protein>
<evidence type="ECO:0000313" key="2">
    <source>
        <dbReference type="EMBL" id="KNE88492.1"/>
    </source>
</evidence>
<dbReference type="AlphaFoldDB" id="A0A0L0UN62"/>
<evidence type="ECO:0000259" key="1">
    <source>
        <dbReference type="Pfam" id="PF19994"/>
    </source>
</evidence>
<proteinExistence type="predicted"/>
<gene>
    <name evidence="2" type="ORF">PSTG_18104</name>
</gene>
<sequence length="305" mass="33352">MQFLKKGLIDLNGSDEKLDKLIKTTASVVELLDETPSKALAYTLIALDPQSPEDDPVVKEIIAVLESNWTTYFNTFSGTPVQVVRAILLQALADQSDKDQCVAIAFVSIVRNMLPKMEVGNESDMWGDLVGRIEYRLNAKAEEEWATPEKIKVKPFVYDHAQTIEIVSTEVVLDRESLETEIQKASGPSNPQGQGTNGNTVWANSGQAWVNQFTPLMTAAIADTVDAALAEAQIEPIDLSKPLKDLSLAVATHIDSTLNAVSCATAGLQRRSGLLWWKESLYSLSASCSYRQMPVSIASAIMAYD</sequence>
<dbReference type="Proteomes" id="UP000054564">
    <property type="component" value="Unassembled WGS sequence"/>
</dbReference>
<dbReference type="EMBL" id="AJIL01001748">
    <property type="protein sequence ID" value="KNE88492.1"/>
    <property type="molecule type" value="Genomic_DNA"/>
</dbReference>
<name>A0A0L0UN62_9BASI</name>
<organism evidence="2 3">
    <name type="scientific">Puccinia striiformis f. sp. tritici PST-78</name>
    <dbReference type="NCBI Taxonomy" id="1165861"/>
    <lineage>
        <taxon>Eukaryota</taxon>
        <taxon>Fungi</taxon>
        <taxon>Dikarya</taxon>
        <taxon>Basidiomycota</taxon>
        <taxon>Pucciniomycotina</taxon>
        <taxon>Pucciniomycetes</taxon>
        <taxon>Pucciniales</taxon>
        <taxon>Pucciniaceae</taxon>
        <taxon>Puccinia</taxon>
    </lineage>
</organism>
<comment type="caution">
    <text evidence="2">The sequence shown here is derived from an EMBL/GenBank/DDBJ whole genome shotgun (WGS) entry which is preliminary data.</text>
</comment>
<accession>A0A0L0UN62</accession>
<reference evidence="3" key="1">
    <citation type="submission" date="2014-03" db="EMBL/GenBank/DDBJ databases">
        <title>The Genome Sequence of Puccinia striiformis f. sp. tritici PST-78.</title>
        <authorList>
            <consortium name="The Broad Institute Genome Sequencing Platform"/>
            <person name="Cuomo C."/>
            <person name="Hulbert S."/>
            <person name="Chen X."/>
            <person name="Walker B."/>
            <person name="Young S.K."/>
            <person name="Zeng Q."/>
            <person name="Gargeya S."/>
            <person name="Fitzgerald M."/>
            <person name="Haas B."/>
            <person name="Abouelleil A."/>
            <person name="Alvarado L."/>
            <person name="Arachchi H.M."/>
            <person name="Berlin A.M."/>
            <person name="Chapman S.B."/>
            <person name="Goldberg J."/>
            <person name="Griggs A."/>
            <person name="Gujja S."/>
            <person name="Hansen M."/>
            <person name="Howarth C."/>
            <person name="Imamovic A."/>
            <person name="Larimer J."/>
            <person name="McCowan C."/>
            <person name="Montmayeur A."/>
            <person name="Murphy C."/>
            <person name="Neiman D."/>
            <person name="Pearson M."/>
            <person name="Priest M."/>
            <person name="Roberts A."/>
            <person name="Saif S."/>
            <person name="Shea T."/>
            <person name="Sisk P."/>
            <person name="Sykes S."/>
            <person name="Wortman J."/>
            <person name="Nusbaum C."/>
            <person name="Birren B."/>
        </authorList>
    </citation>
    <scope>NUCLEOTIDE SEQUENCE [LARGE SCALE GENOMIC DNA]</scope>
    <source>
        <strain evidence="3">race PST-78</strain>
    </source>
</reference>
<feature type="non-terminal residue" evidence="2">
    <location>
        <position position="305"/>
    </location>
</feature>
<dbReference type="InterPro" id="IPR045523">
    <property type="entry name" value="GASH"/>
</dbReference>
<evidence type="ECO:0000313" key="3">
    <source>
        <dbReference type="Proteomes" id="UP000054564"/>
    </source>
</evidence>
<feature type="domain" description="GTPase-associated system helical" evidence="1">
    <location>
        <begin position="2"/>
        <end position="305"/>
    </location>
</feature>